<dbReference type="Proteomes" id="UP001148838">
    <property type="component" value="Unassembled WGS sequence"/>
</dbReference>
<dbReference type="EMBL" id="JAJSOF020000017">
    <property type="protein sequence ID" value="KAJ4439261.1"/>
    <property type="molecule type" value="Genomic_DNA"/>
</dbReference>
<dbReference type="Pfam" id="PF03015">
    <property type="entry name" value="Sterile"/>
    <property type="match status" value="1"/>
</dbReference>
<keyword evidence="4" id="KW-1185">Reference proteome</keyword>
<keyword evidence="1" id="KW-0812">Transmembrane</keyword>
<evidence type="ECO:0000259" key="2">
    <source>
        <dbReference type="Pfam" id="PF03015"/>
    </source>
</evidence>
<gene>
    <name evidence="3" type="ORF">ANN_07381</name>
</gene>
<dbReference type="InterPro" id="IPR033640">
    <property type="entry name" value="FAR_C"/>
</dbReference>
<proteinExistence type="predicted"/>
<comment type="caution">
    <text evidence="3">The sequence shown here is derived from an EMBL/GenBank/DDBJ whole genome shotgun (WGS) entry which is preliminary data.</text>
</comment>
<feature type="transmembrane region" description="Helical" evidence="1">
    <location>
        <begin position="89"/>
        <end position="110"/>
    </location>
</feature>
<name>A0ABQ8SZV7_PERAM</name>
<feature type="domain" description="Fatty acyl-CoA reductase C-terminal" evidence="2">
    <location>
        <begin position="3"/>
        <end position="75"/>
    </location>
</feature>
<reference evidence="3 4" key="1">
    <citation type="journal article" date="2022" name="Allergy">
        <title>Genome assembly and annotation of Periplaneta americana reveal a comprehensive cockroach allergen profile.</title>
        <authorList>
            <person name="Wang L."/>
            <person name="Xiong Q."/>
            <person name="Saelim N."/>
            <person name="Wang L."/>
            <person name="Nong W."/>
            <person name="Wan A.T."/>
            <person name="Shi M."/>
            <person name="Liu X."/>
            <person name="Cao Q."/>
            <person name="Hui J.H.L."/>
            <person name="Sookrung N."/>
            <person name="Leung T.F."/>
            <person name="Tungtrongchitr A."/>
            <person name="Tsui S.K.W."/>
        </authorList>
    </citation>
    <scope>NUCLEOTIDE SEQUENCE [LARGE SCALE GENOMIC DNA]</scope>
    <source>
        <strain evidence="3">PWHHKU_190912</strain>
    </source>
</reference>
<keyword evidence="1" id="KW-1133">Transmembrane helix</keyword>
<organism evidence="3 4">
    <name type="scientific">Periplaneta americana</name>
    <name type="common">American cockroach</name>
    <name type="synonym">Blatta americana</name>
    <dbReference type="NCBI Taxonomy" id="6978"/>
    <lineage>
        <taxon>Eukaryota</taxon>
        <taxon>Metazoa</taxon>
        <taxon>Ecdysozoa</taxon>
        <taxon>Arthropoda</taxon>
        <taxon>Hexapoda</taxon>
        <taxon>Insecta</taxon>
        <taxon>Pterygota</taxon>
        <taxon>Neoptera</taxon>
        <taxon>Polyneoptera</taxon>
        <taxon>Dictyoptera</taxon>
        <taxon>Blattodea</taxon>
        <taxon>Blattoidea</taxon>
        <taxon>Blattidae</taxon>
        <taxon>Blattinae</taxon>
        <taxon>Periplaneta</taxon>
    </lineage>
</organism>
<evidence type="ECO:0000256" key="1">
    <source>
        <dbReference type="SAM" id="Phobius"/>
    </source>
</evidence>
<dbReference type="CDD" id="cd09071">
    <property type="entry name" value="FAR_C"/>
    <property type="match status" value="1"/>
</dbReference>
<accession>A0ABQ8SZV7</accession>
<evidence type="ECO:0000313" key="4">
    <source>
        <dbReference type="Proteomes" id="UP001148838"/>
    </source>
</evidence>
<protein>
    <recommendedName>
        <fullName evidence="2">Fatty acyl-CoA reductase C-terminal domain-containing protein</fullName>
    </recommendedName>
</protein>
<keyword evidence="1" id="KW-0472">Membrane</keyword>
<sequence length="256" mass="30210">MCRLLRVQRRINKGFEVFEYYANNQWDFKNENVVQLRKIINERERRCFKIDGDELDLDIYITDCILAARQYILNEPLETLPAARRHMKIMYWVDVIAKLIFWGLLLWTLASCENHTRIYFEGINLQYVLERPTFRLTNTPTSGRTQDNNHCRRCHSEVETLAHVLGSCPFGEILRNSRHHKIRSVIATCLKSNGYTTYEEVHGIADTGSHRHIDIITFKPGETKGYILDPTIRFDIILMYRSTYDISMQIFCVIIQ</sequence>
<evidence type="ECO:0000313" key="3">
    <source>
        <dbReference type="EMBL" id="KAJ4439261.1"/>
    </source>
</evidence>